<dbReference type="Gene3D" id="1.20.1560.10">
    <property type="entry name" value="ABC transporter type 1, transmembrane domain"/>
    <property type="match status" value="2"/>
</dbReference>
<feature type="domain" description="ABC transmembrane type-1" evidence="9">
    <location>
        <begin position="284"/>
        <end position="437"/>
    </location>
</feature>
<dbReference type="GO" id="GO:0016887">
    <property type="term" value="F:ATP hydrolysis activity"/>
    <property type="evidence" value="ECO:0007669"/>
    <property type="project" value="InterPro"/>
</dbReference>
<keyword evidence="4" id="KW-0067">ATP-binding</keyword>
<comment type="caution">
    <text evidence="10">The sequence shown here is derived from an EMBL/GenBank/DDBJ whole genome shotgun (WGS) entry which is preliminary data.</text>
</comment>
<evidence type="ECO:0000313" key="10">
    <source>
        <dbReference type="EMBL" id="KOO21362.1"/>
    </source>
</evidence>
<dbReference type="SMART" id="SM00382">
    <property type="entry name" value="AAA"/>
    <property type="match status" value="2"/>
</dbReference>
<keyword evidence="5" id="KW-1133">Transmembrane helix</keyword>
<evidence type="ECO:0000256" key="7">
    <source>
        <dbReference type="SAM" id="MobiDB-lite"/>
    </source>
</evidence>
<dbReference type="EMBL" id="JWZX01003369">
    <property type="protein sequence ID" value="KOO21362.1"/>
    <property type="molecule type" value="Genomic_DNA"/>
</dbReference>
<dbReference type="Pfam" id="PF00664">
    <property type="entry name" value="ABC_membrane"/>
    <property type="match status" value="1"/>
</dbReference>
<evidence type="ECO:0000313" key="11">
    <source>
        <dbReference type="Proteomes" id="UP000037460"/>
    </source>
</evidence>
<dbReference type="GO" id="GO:0090374">
    <property type="term" value="P:oligopeptide export from mitochondrion"/>
    <property type="evidence" value="ECO:0007669"/>
    <property type="project" value="TreeGrafter"/>
</dbReference>
<comment type="subcellular location">
    <subcellularLocation>
        <location evidence="1">Membrane</location>
        <topology evidence="1">Multi-pass membrane protein</topology>
    </subcellularLocation>
</comment>
<evidence type="ECO:0000256" key="2">
    <source>
        <dbReference type="ARBA" id="ARBA00022692"/>
    </source>
</evidence>
<dbReference type="Proteomes" id="UP000037460">
    <property type="component" value="Unassembled WGS sequence"/>
</dbReference>
<dbReference type="GO" id="GO:0005524">
    <property type="term" value="F:ATP binding"/>
    <property type="evidence" value="ECO:0007669"/>
    <property type="project" value="UniProtKB-KW"/>
</dbReference>
<evidence type="ECO:0000256" key="6">
    <source>
        <dbReference type="ARBA" id="ARBA00023136"/>
    </source>
</evidence>
<dbReference type="PANTHER" id="PTHR43394:SF1">
    <property type="entry name" value="ATP-BINDING CASSETTE SUB-FAMILY B MEMBER 10, MITOCHONDRIAL"/>
    <property type="match status" value="1"/>
</dbReference>
<organism evidence="10 11">
    <name type="scientific">Chrysochromulina tobinii</name>
    <dbReference type="NCBI Taxonomy" id="1460289"/>
    <lineage>
        <taxon>Eukaryota</taxon>
        <taxon>Haptista</taxon>
        <taxon>Haptophyta</taxon>
        <taxon>Prymnesiophyceae</taxon>
        <taxon>Prymnesiales</taxon>
        <taxon>Chrysochromulinaceae</taxon>
        <taxon>Chrysochromulina</taxon>
    </lineage>
</organism>
<sequence length="820" mass="86796">MYGIALFSGAMFVIESRRVDPLCAYDTGREGCFTGGQVIITFIAVQLSALSIGQIGPSIGIVAGARAAAADVFGVIDAKPVVDINDDNPKLFRGSAPTSTEVSSGLPITFKDVTFAYPSRSEEPVLRGFSLDVAAGERVGIVGTSGSGKSTLVLLAMRAYELNTSKSGSVTVDGVDTRQWHVQSLRKQLGLVQQEPILFGLSIAENIALGVADRLASEVTRAEIEAAAKKANAHEFILDAARRERVVQHALDTMTKEDAATTLVIAHRLSTLANMNRIVVMERVIIAFVNSWRFALVLMSVYPLLILGGIFEFKSYAGIEKLGNKKLEDASTVLSESISASRTVAAFGLQPRSTTMYREALRSLRSKEAWAIFSVAFGQSFERAVLQCTYGIAFLVGARFIREGFLTFSQLLNTFLAVTLSAEQMGRITASAPDLAKASNAAEKIIKLIDSGEASPIDPLSEAGLVCGQSGSTGGSSGLRIEFRRVSFAYPSRPNVPVLSNFSFVIEAGQYVGVVGASGSGKSTLALLIGRVYDVDEGAVLVDGIDVREWNVRALRSLIGLVQQEPALFADSIAYNIGYGTPSAEKPVEGQGVLPLETGGSEGMATDAAEAGASLHNNTSAVGEGKVSPQTSDQTKSTSPAEGKPRSKAKKAVVAQAVEMTFAPPPDEIVNAAKMANAATFIDTFPATYATFCGTRGSQLSGGQKQRVAIARALYRAPAILLLDEATAALDTKSEAVVQEALDRIIEEGRRTKPGETAKPTRTTVCIAHRLSTLKSADRIVVLEKGILAEDGTHDQLMSMPSGKYRALAMAQGAAMSATA</sequence>
<proteinExistence type="predicted"/>
<keyword evidence="2" id="KW-0812">Transmembrane</keyword>
<feature type="region of interest" description="Disordered" evidence="7">
    <location>
        <begin position="585"/>
        <end position="604"/>
    </location>
</feature>
<protein>
    <submittedName>
        <fullName evidence="10">ABC transporter b family member 4-like protein</fullName>
    </submittedName>
</protein>
<keyword evidence="11" id="KW-1185">Reference proteome</keyword>
<evidence type="ECO:0000259" key="8">
    <source>
        <dbReference type="PROSITE" id="PS50893"/>
    </source>
</evidence>
<evidence type="ECO:0000256" key="5">
    <source>
        <dbReference type="ARBA" id="ARBA00022989"/>
    </source>
</evidence>
<dbReference type="GO" id="GO:0015421">
    <property type="term" value="F:ABC-type oligopeptide transporter activity"/>
    <property type="evidence" value="ECO:0007669"/>
    <property type="project" value="TreeGrafter"/>
</dbReference>
<dbReference type="AlphaFoldDB" id="A0A0M0J4U6"/>
<accession>A0A0M0J4U6</accession>
<dbReference type="InterPro" id="IPR027417">
    <property type="entry name" value="P-loop_NTPase"/>
</dbReference>
<feature type="region of interest" description="Disordered" evidence="7">
    <location>
        <begin position="619"/>
        <end position="650"/>
    </location>
</feature>
<dbReference type="Gene3D" id="3.40.50.300">
    <property type="entry name" value="P-loop containing nucleotide triphosphate hydrolases"/>
    <property type="match status" value="2"/>
</dbReference>
<dbReference type="InterPro" id="IPR017871">
    <property type="entry name" value="ABC_transporter-like_CS"/>
</dbReference>
<keyword evidence="6" id="KW-0472">Membrane</keyword>
<feature type="compositionally biased region" description="Polar residues" evidence="7">
    <location>
        <begin position="628"/>
        <end position="640"/>
    </location>
</feature>
<dbReference type="SUPFAM" id="SSF90123">
    <property type="entry name" value="ABC transporter transmembrane region"/>
    <property type="match status" value="1"/>
</dbReference>
<dbReference type="InterPro" id="IPR036640">
    <property type="entry name" value="ABC1_TM_sf"/>
</dbReference>
<gene>
    <name evidence="10" type="ORF">Ctob_003149</name>
</gene>
<dbReference type="PROSITE" id="PS50893">
    <property type="entry name" value="ABC_TRANSPORTER_2"/>
    <property type="match status" value="2"/>
</dbReference>
<dbReference type="PANTHER" id="PTHR43394">
    <property type="entry name" value="ATP-DEPENDENT PERMEASE MDL1, MITOCHONDRIAL"/>
    <property type="match status" value="1"/>
</dbReference>
<dbReference type="InterPro" id="IPR039421">
    <property type="entry name" value="Type_1_exporter"/>
</dbReference>
<dbReference type="Pfam" id="PF00005">
    <property type="entry name" value="ABC_tran"/>
    <property type="match status" value="2"/>
</dbReference>
<evidence type="ECO:0000256" key="3">
    <source>
        <dbReference type="ARBA" id="ARBA00022741"/>
    </source>
</evidence>
<dbReference type="InterPro" id="IPR003593">
    <property type="entry name" value="AAA+_ATPase"/>
</dbReference>
<dbReference type="InterPro" id="IPR011527">
    <property type="entry name" value="ABC1_TM_dom"/>
</dbReference>
<dbReference type="GO" id="GO:0005743">
    <property type="term" value="C:mitochondrial inner membrane"/>
    <property type="evidence" value="ECO:0007669"/>
    <property type="project" value="TreeGrafter"/>
</dbReference>
<dbReference type="PROSITE" id="PS00211">
    <property type="entry name" value="ABC_TRANSPORTER_1"/>
    <property type="match status" value="1"/>
</dbReference>
<dbReference type="SUPFAM" id="SSF52540">
    <property type="entry name" value="P-loop containing nucleoside triphosphate hydrolases"/>
    <property type="match status" value="2"/>
</dbReference>
<reference evidence="11" key="1">
    <citation type="journal article" date="2015" name="PLoS Genet.">
        <title>Genome Sequence and Transcriptome Analyses of Chrysochromulina tobin: Metabolic Tools for Enhanced Algal Fitness in the Prominent Order Prymnesiales (Haptophyceae).</title>
        <authorList>
            <person name="Hovde B.T."/>
            <person name="Deodato C.R."/>
            <person name="Hunsperger H.M."/>
            <person name="Ryken S.A."/>
            <person name="Yost W."/>
            <person name="Jha R.K."/>
            <person name="Patterson J."/>
            <person name="Monnat R.J. Jr."/>
            <person name="Barlow S.B."/>
            <person name="Starkenburg S.R."/>
            <person name="Cattolico R.A."/>
        </authorList>
    </citation>
    <scope>NUCLEOTIDE SEQUENCE</scope>
    <source>
        <strain evidence="11">CCMP291</strain>
    </source>
</reference>
<keyword evidence="3" id="KW-0547">Nucleotide-binding</keyword>
<dbReference type="InterPro" id="IPR003439">
    <property type="entry name" value="ABC_transporter-like_ATP-bd"/>
</dbReference>
<evidence type="ECO:0000256" key="4">
    <source>
        <dbReference type="ARBA" id="ARBA00022840"/>
    </source>
</evidence>
<dbReference type="OrthoDB" id="6500128at2759"/>
<feature type="domain" description="ABC transporter" evidence="8">
    <location>
        <begin position="481"/>
        <end position="810"/>
    </location>
</feature>
<dbReference type="PROSITE" id="PS50929">
    <property type="entry name" value="ABC_TM1F"/>
    <property type="match status" value="1"/>
</dbReference>
<evidence type="ECO:0000256" key="1">
    <source>
        <dbReference type="ARBA" id="ARBA00004141"/>
    </source>
</evidence>
<feature type="domain" description="ABC transporter" evidence="8">
    <location>
        <begin position="108"/>
        <end position="441"/>
    </location>
</feature>
<evidence type="ECO:0000259" key="9">
    <source>
        <dbReference type="PROSITE" id="PS50929"/>
    </source>
</evidence>
<name>A0A0M0J4U6_9EUKA</name>